<proteinExistence type="inferred from homology"/>
<dbReference type="Gene3D" id="3.40.1010.10">
    <property type="entry name" value="Cobalt-precorrin-4 Transmethylase, Domain 1"/>
    <property type="match status" value="1"/>
</dbReference>
<dbReference type="SUPFAM" id="SSF53790">
    <property type="entry name" value="Tetrapyrrole methylase"/>
    <property type="match status" value="1"/>
</dbReference>
<dbReference type="InterPro" id="IPR003043">
    <property type="entry name" value="Uropor_MeTrfase_CS"/>
</dbReference>
<keyword evidence="9" id="KW-1185">Reference proteome</keyword>
<dbReference type="GeneID" id="83059232"/>
<dbReference type="EMBL" id="CP016757">
    <property type="protein sequence ID" value="ANZ46365.1"/>
    <property type="molecule type" value="Genomic_DNA"/>
</dbReference>
<evidence type="ECO:0000313" key="9">
    <source>
        <dbReference type="Proteomes" id="UP000093044"/>
    </source>
</evidence>
<dbReference type="STRING" id="1197717.BED41_15400"/>
<dbReference type="NCBIfam" id="TIGR01465">
    <property type="entry name" value="cobM_cbiF"/>
    <property type="match status" value="1"/>
</dbReference>
<keyword evidence="5 8" id="KW-0808">Transferase</keyword>
<comment type="pathway">
    <text evidence="1">Cofactor biosynthesis; adenosylcobalamin biosynthesis.</text>
</comment>
<dbReference type="UniPathway" id="UPA00148"/>
<evidence type="ECO:0000256" key="2">
    <source>
        <dbReference type="ARBA" id="ARBA00005879"/>
    </source>
</evidence>
<evidence type="ECO:0000256" key="6">
    <source>
        <dbReference type="ARBA" id="ARBA00022691"/>
    </source>
</evidence>
<reference evidence="8" key="1">
    <citation type="submission" date="2016-08" db="EMBL/GenBank/DDBJ databases">
        <title>Complete genome of Cloacibacillus porcorum.</title>
        <authorList>
            <person name="Looft T."/>
            <person name="Bayles D.O."/>
            <person name="Alt D.P."/>
        </authorList>
    </citation>
    <scope>NUCLEOTIDE SEQUENCE [LARGE SCALE GENOMIC DNA]</scope>
    <source>
        <strain evidence="8">CL-84</strain>
    </source>
</reference>
<dbReference type="Gene3D" id="3.30.950.10">
    <property type="entry name" value="Methyltransferase, Cobalt-precorrin-4 Transmethylase, Domain 2"/>
    <property type="match status" value="1"/>
</dbReference>
<dbReference type="AlphaFoldDB" id="A0A1B2I8U4"/>
<dbReference type="CDD" id="cd11641">
    <property type="entry name" value="Precorrin-4_C11-MT"/>
    <property type="match status" value="1"/>
</dbReference>
<gene>
    <name evidence="8" type="ORF">BED41_15400</name>
</gene>
<dbReference type="InterPro" id="IPR035996">
    <property type="entry name" value="4pyrrol_Methylase_sf"/>
</dbReference>
<dbReference type="GO" id="GO:0009236">
    <property type="term" value="P:cobalamin biosynthetic process"/>
    <property type="evidence" value="ECO:0007669"/>
    <property type="project" value="UniProtKB-UniPathway"/>
</dbReference>
<accession>A0A1B2I8U4</accession>
<dbReference type="InterPro" id="IPR014777">
    <property type="entry name" value="4pyrrole_Mease_sub1"/>
</dbReference>
<evidence type="ECO:0000256" key="3">
    <source>
        <dbReference type="ARBA" id="ARBA00022573"/>
    </source>
</evidence>
<evidence type="ECO:0000256" key="1">
    <source>
        <dbReference type="ARBA" id="ARBA00004953"/>
    </source>
</evidence>
<keyword evidence="3" id="KW-0169">Cobalamin biosynthesis</keyword>
<keyword evidence="6" id="KW-0949">S-adenosyl-L-methionine</keyword>
<dbReference type="GO" id="GO:0032259">
    <property type="term" value="P:methylation"/>
    <property type="evidence" value="ECO:0007669"/>
    <property type="project" value="UniProtKB-KW"/>
</dbReference>
<name>A0A1B2I8U4_9BACT</name>
<dbReference type="InterPro" id="IPR006362">
    <property type="entry name" value="Cbl_synth_CobM/CibF"/>
</dbReference>
<sequence length="251" mass="27106">MIHFVGAGPGAPDLITLRGARLLEEAGMIIYAGSLVNPELLKRAKEGCEIHDSASMTLDEVIEKLRESHEAGVDAVRLHTGDPSIYGAIREQMDRLKALGIPYDITPGVSSFCAAAAAAEVEYTLPAVSQTVIITRMEGRTPVPDKEKIRLLASHQASMVLFLSTGLLDGLCAELIMGGYAPETKAVMVYKASWPEQRVIRATLATLPLLASEAGIKNTALILVGDFLGDEYELSKLYDKHFSHGFRKAAE</sequence>
<dbReference type="OrthoDB" id="9815856at2"/>
<feature type="domain" description="Tetrapyrrole methylase" evidence="7">
    <location>
        <begin position="1"/>
        <end position="207"/>
    </location>
</feature>
<dbReference type="PANTHER" id="PTHR45790">
    <property type="entry name" value="SIROHEME SYNTHASE-RELATED"/>
    <property type="match status" value="1"/>
</dbReference>
<dbReference type="Proteomes" id="UP000093044">
    <property type="component" value="Chromosome"/>
</dbReference>
<comment type="similarity">
    <text evidence="2">Belongs to the precorrin methyltransferase family.</text>
</comment>
<dbReference type="RefSeq" id="WP_066748369.1">
    <property type="nucleotide sequence ID" value="NZ_CP016757.1"/>
</dbReference>
<dbReference type="KEGG" id="cpor:BED41_15400"/>
<dbReference type="GO" id="GO:0046026">
    <property type="term" value="F:precorrin-4 C11-methyltransferase activity"/>
    <property type="evidence" value="ECO:0007669"/>
    <property type="project" value="InterPro"/>
</dbReference>
<protein>
    <submittedName>
        <fullName evidence="8">Precorrin-4 C(11)-methyltransferase</fullName>
    </submittedName>
</protein>
<evidence type="ECO:0000313" key="8">
    <source>
        <dbReference type="EMBL" id="ANZ46365.1"/>
    </source>
</evidence>
<dbReference type="PROSITE" id="PS00839">
    <property type="entry name" value="SUMT_1"/>
    <property type="match status" value="1"/>
</dbReference>
<keyword evidence="4 8" id="KW-0489">Methyltransferase</keyword>
<dbReference type="InterPro" id="IPR014776">
    <property type="entry name" value="4pyrrole_Mease_sub2"/>
</dbReference>
<dbReference type="InterPro" id="IPR050161">
    <property type="entry name" value="Siro_Cobalamin_biosynth"/>
</dbReference>
<dbReference type="Pfam" id="PF00590">
    <property type="entry name" value="TP_methylase"/>
    <property type="match status" value="1"/>
</dbReference>
<evidence type="ECO:0000256" key="5">
    <source>
        <dbReference type="ARBA" id="ARBA00022679"/>
    </source>
</evidence>
<evidence type="ECO:0000259" key="7">
    <source>
        <dbReference type="Pfam" id="PF00590"/>
    </source>
</evidence>
<dbReference type="PANTHER" id="PTHR45790:SF4">
    <property type="entry name" value="COBALT-PRECORRIN-4 C(11)-METHYLTRANSFERASE"/>
    <property type="match status" value="1"/>
</dbReference>
<dbReference type="InterPro" id="IPR000878">
    <property type="entry name" value="4pyrrol_Mease"/>
</dbReference>
<organism evidence="8 9">
    <name type="scientific">Cloacibacillus porcorum</name>
    <dbReference type="NCBI Taxonomy" id="1197717"/>
    <lineage>
        <taxon>Bacteria</taxon>
        <taxon>Thermotogati</taxon>
        <taxon>Synergistota</taxon>
        <taxon>Synergistia</taxon>
        <taxon>Synergistales</taxon>
        <taxon>Synergistaceae</taxon>
        <taxon>Cloacibacillus</taxon>
    </lineage>
</organism>
<evidence type="ECO:0000256" key="4">
    <source>
        <dbReference type="ARBA" id="ARBA00022603"/>
    </source>
</evidence>